<keyword evidence="2" id="KW-1185">Reference proteome</keyword>
<accession>A0A0C3ATQ8</accession>
<reference evidence="2" key="2">
    <citation type="submission" date="2015-01" db="EMBL/GenBank/DDBJ databases">
        <title>Evolutionary Origins and Diversification of the Mycorrhizal Mutualists.</title>
        <authorList>
            <consortium name="DOE Joint Genome Institute"/>
            <consortium name="Mycorrhizal Genomics Consortium"/>
            <person name="Kohler A."/>
            <person name="Kuo A."/>
            <person name="Nagy L.G."/>
            <person name="Floudas D."/>
            <person name="Copeland A."/>
            <person name="Barry K.W."/>
            <person name="Cichocki N."/>
            <person name="Veneault-Fourrey C."/>
            <person name="LaButti K."/>
            <person name="Lindquist E.A."/>
            <person name="Lipzen A."/>
            <person name="Lundell T."/>
            <person name="Morin E."/>
            <person name="Murat C."/>
            <person name="Riley R."/>
            <person name="Ohm R."/>
            <person name="Sun H."/>
            <person name="Tunlid A."/>
            <person name="Henrissat B."/>
            <person name="Grigoriev I.V."/>
            <person name="Hibbett D.S."/>
            <person name="Martin F."/>
        </authorList>
    </citation>
    <scope>NUCLEOTIDE SEQUENCE [LARGE SCALE GENOMIC DNA]</scope>
    <source>
        <strain evidence="2">MAFF 305830</strain>
    </source>
</reference>
<name>A0A0C3ATQ8_SERVB</name>
<organism evidence="1 2">
    <name type="scientific">Serendipita vermifera MAFF 305830</name>
    <dbReference type="NCBI Taxonomy" id="933852"/>
    <lineage>
        <taxon>Eukaryota</taxon>
        <taxon>Fungi</taxon>
        <taxon>Dikarya</taxon>
        <taxon>Basidiomycota</taxon>
        <taxon>Agaricomycotina</taxon>
        <taxon>Agaricomycetes</taxon>
        <taxon>Sebacinales</taxon>
        <taxon>Serendipitaceae</taxon>
        <taxon>Serendipita</taxon>
    </lineage>
</organism>
<evidence type="ECO:0000313" key="1">
    <source>
        <dbReference type="EMBL" id="KIM27955.1"/>
    </source>
</evidence>
<dbReference type="HOGENOM" id="CLU_2814017_0_0_1"/>
<protein>
    <submittedName>
        <fullName evidence="1">Uncharacterized protein</fullName>
    </submittedName>
</protein>
<proteinExistence type="predicted"/>
<gene>
    <name evidence="1" type="ORF">M408DRAFT_146416</name>
</gene>
<dbReference type="Proteomes" id="UP000054097">
    <property type="component" value="Unassembled WGS sequence"/>
</dbReference>
<sequence length="67" mass="7695">MVENKGTKQCHLEQWTTLDSTTYTRGAFIAWKGVSTRKHSNVCYSPPVTFSDLGWSAPFRRRRLAFA</sequence>
<dbReference type="AlphaFoldDB" id="A0A0C3ATQ8"/>
<dbReference type="EMBL" id="KN824295">
    <property type="protein sequence ID" value="KIM27955.1"/>
    <property type="molecule type" value="Genomic_DNA"/>
</dbReference>
<reference evidence="1 2" key="1">
    <citation type="submission" date="2014-04" db="EMBL/GenBank/DDBJ databases">
        <authorList>
            <consortium name="DOE Joint Genome Institute"/>
            <person name="Kuo A."/>
            <person name="Zuccaro A."/>
            <person name="Kohler A."/>
            <person name="Nagy L.G."/>
            <person name="Floudas D."/>
            <person name="Copeland A."/>
            <person name="Barry K.W."/>
            <person name="Cichocki N."/>
            <person name="Veneault-Fourrey C."/>
            <person name="LaButti K."/>
            <person name="Lindquist E.A."/>
            <person name="Lipzen A."/>
            <person name="Lundell T."/>
            <person name="Morin E."/>
            <person name="Murat C."/>
            <person name="Sun H."/>
            <person name="Tunlid A."/>
            <person name="Henrissat B."/>
            <person name="Grigoriev I.V."/>
            <person name="Hibbett D.S."/>
            <person name="Martin F."/>
            <person name="Nordberg H.P."/>
            <person name="Cantor M.N."/>
            <person name="Hua S.X."/>
        </authorList>
    </citation>
    <scope>NUCLEOTIDE SEQUENCE [LARGE SCALE GENOMIC DNA]</scope>
    <source>
        <strain evidence="1 2">MAFF 305830</strain>
    </source>
</reference>
<evidence type="ECO:0000313" key="2">
    <source>
        <dbReference type="Proteomes" id="UP000054097"/>
    </source>
</evidence>